<dbReference type="Pfam" id="PF17406">
    <property type="entry name" value="Nrap_D5"/>
    <property type="match status" value="1"/>
</dbReference>
<keyword evidence="4 5" id="KW-0539">Nucleus</keyword>
<feature type="region of interest" description="Disordered" evidence="6">
    <location>
        <begin position="1"/>
        <end position="121"/>
    </location>
</feature>
<dbReference type="OrthoDB" id="10251401at2759"/>
<evidence type="ECO:0000256" key="6">
    <source>
        <dbReference type="SAM" id="MobiDB-lite"/>
    </source>
</evidence>
<dbReference type="InterPro" id="IPR035371">
    <property type="entry name" value="Nrap_D6"/>
</dbReference>
<feature type="compositionally biased region" description="Low complexity" evidence="6">
    <location>
        <begin position="104"/>
        <end position="113"/>
    </location>
</feature>
<reference evidence="13" key="1">
    <citation type="journal article" date="2020" name="Stud. Mycol.">
        <title>101 Dothideomycetes genomes: A test case for predicting lifestyles and emergence of pathogens.</title>
        <authorList>
            <person name="Haridas S."/>
            <person name="Albert R."/>
            <person name="Binder M."/>
            <person name="Bloem J."/>
            <person name="LaButti K."/>
            <person name="Salamov A."/>
            <person name="Andreopoulos B."/>
            <person name="Baker S."/>
            <person name="Barry K."/>
            <person name="Bills G."/>
            <person name="Bluhm B."/>
            <person name="Cannon C."/>
            <person name="Castanera R."/>
            <person name="Culley D."/>
            <person name="Daum C."/>
            <person name="Ezra D."/>
            <person name="Gonzalez J."/>
            <person name="Henrissat B."/>
            <person name="Kuo A."/>
            <person name="Liang C."/>
            <person name="Lipzen A."/>
            <person name="Lutzoni F."/>
            <person name="Magnuson J."/>
            <person name="Mondo S."/>
            <person name="Nolan M."/>
            <person name="Ohm R."/>
            <person name="Pangilinan J."/>
            <person name="Park H.-J."/>
            <person name="Ramirez L."/>
            <person name="Alfaro M."/>
            <person name="Sun H."/>
            <person name="Tritt A."/>
            <person name="Yoshinaga Y."/>
            <person name="Zwiers L.-H."/>
            <person name="Turgeon B."/>
            <person name="Goodwin S."/>
            <person name="Spatafora J."/>
            <person name="Crous P."/>
            <person name="Grigoriev I."/>
        </authorList>
    </citation>
    <scope>NUCLEOTIDE SEQUENCE [LARGE SCALE GENOMIC DNA]</scope>
    <source>
        <strain evidence="13">CECT 20119</strain>
    </source>
</reference>
<dbReference type="Pfam" id="PF17407">
    <property type="entry name" value="Nrap_D6"/>
    <property type="match status" value="1"/>
</dbReference>
<dbReference type="Pfam" id="PF17403">
    <property type="entry name" value="Nrap_D2"/>
    <property type="match status" value="1"/>
</dbReference>
<feature type="domain" description="Nrap protein" evidence="11">
    <location>
        <begin position="1033"/>
        <end position="1160"/>
    </location>
</feature>
<dbReference type="GO" id="GO:0034456">
    <property type="term" value="C:UTP-C complex"/>
    <property type="evidence" value="ECO:0007669"/>
    <property type="project" value="TreeGrafter"/>
</dbReference>
<feature type="compositionally biased region" description="Basic and acidic residues" evidence="6">
    <location>
        <begin position="83"/>
        <end position="95"/>
    </location>
</feature>
<gene>
    <name evidence="12" type="ORF">BDZ85DRAFT_38472</name>
</gene>
<dbReference type="InterPro" id="IPR005554">
    <property type="entry name" value="NOL6/Upt22"/>
</dbReference>
<dbReference type="GO" id="GO:0032545">
    <property type="term" value="C:CURI complex"/>
    <property type="evidence" value="ECO:0007669"/>
    <property type="project" value="TreeGrafter"/>
</dbReference>
<protein>
    <recommendedName>
        <fullName evidence="5">U3 small nucleolar RNA-associated protein 22</fullName>
    </recommendedName>
</protein>
<dbReference type="InterPro" id="IPR035370">
    <property type="entry name" value="Nrap_D5"/>
</dbReference>
<evidence type="ECO:0000313" key="12">
    <source>
        <dbReference type="EMBL" id="KAF2220059.1"/>
    </source>
</evidence>
<dbReference type="GO" id="GO:0006364">
    <property type="term" value="P:rRNA processing"/>
    <property type="evidence" value="ECO:0007669"/>
    <property type="project" value="UniProtKB-KW"/>
</dbReference>
<keyword evidence="5" id="KW-0687">Ribonucleoprotein</keyword>
<dbReference type="InterPro" id="IPR035369">
    <property type="entry name" value="Nrap_D4"/>
</dbReference>
<feature type="domain" description="Nrap protein" evidence="8">
    <location>
        <begin position="378"/>
        <end position="513"/>
    </location>
</feature>
<dbReference type="PANTHER" id="PTHR17972">
    <property type="entry name" value="NUCLEOLAR RNA-ASSOCIATED PROTEIN"/>
    <property type="match status" value="1"/>
</dbReference>
<feature type="domain" description="Nrap protein" evidence="10">
    <location>
        <begin position="868"/>
        <end position="1024"/>
    </location>
</feature>
<evidence type="ECO:0000313" key="13">
    <source>
        <dbReference type="Proteomes" id="UP000799538"/>
    </source>
</evidence>
<keyword evidence="5" id="KW-0698">rRNA processing</keyword>
<dbReference type="Gene3D" id="3.30.70.3030">
    <property type="match status" value="1"/>
</dbReference>
<accession>A0A6A6G3A9</accession>
<feature type="compositionally biased region" description="Basic residues" evidence="6">
    <location>
        <begin position="1"/>
        <end position="10"/>
    </location>
</feature>
<evidence type="ECO:0000259" key="7">
    <source>
        <dbReference type="Pfam" id="PF03813"/>
    </source>
</evidence>
<dbReference type="Gene3D" id="1.10.1410.10">
    <property type="match status" value="1"/>
</dbReference>
<evidence type="ECO:0000256" key="5">
    <source>
        <dbReference type="RuleBase" id="RU364032"/>
    </source>
</evidence>
<keyword evidence="13" id="KW-1185">Reference proteome</keyword>
<proteinExistence type="inferred from homology"/>
<name>A0A6A6G3A9_9PEZI</name>
<keyword evidence="3 5" id="KW-0694">RNA-binding</keyword>
<evidence type="ECO:0000256" key="4">
    <source>
        <dbReference type="ARBA" id="ARBA00023242"/>
    </source>
</evidence>
<dbReference type="InterPro" id="IPR035082">
    <property type="entry name" value="Nrap_D1"/>
</dbReference>
<evidence type="ECO:0000256" key="2">
    <source>
        <dbReference type="ARBA" id="ARBA00006674"/>
    </source>
</evidence>
<evidence type="ECO:0000259" key="8">
    <source>
        <dbReference type="Pfam" id="PF17403"/>
    </source>
</evidence>
<keyword evidence="5" id="KW-0690">Ribosome biogenesis</keyword>
<comment type="similarity">
    <text evidence="2 5">Belongs to the NRAP family.</text>
</comment>
<dbReference type="AlphaFoldDB" id="A0A6A6G3A9"/>
<dbReference type="Pfam" id="PF03813">
    <property type="entry name" value="Nrap"/>
    <property type="match status" value="1"/>
</dbReference>
<dbReference type="GO" id="GO:0006409">
    <property type="term" value="P:tRNA export from nucleus"/>
    <property type="evidence" value="ECO:0007669"/>
    <property type="project" value="TreeGrafter"/>
</dbReference>
<evidence type="ECO:0000256" key="1">
    <source>
        <dbReference type="ARBA" id="ARBA00004604"/>
    </source>
</evidence>
<dbReference type="GO" id="GO:0032040">
    <property type="term" value="C:small-subunit processome"/>
    <property type="evidence" value="ECO:0007669"/>
    <property type="project" value="TreeGrafter"/>
</dbReference>
<sequence>MTPDTKRRKLEHVSDDDEDASSFASFASVEAPDLAVTGNGENAASDISDEDIADVDEIDAGTISDEEKTSEDDSPELNGAGHGDGEDLAPAREKAPVPPPQKPPASAKSTKPVNGRVPASALTGGSIKVNVLKMQTEQLLEKTRPVRNSRAEAAEKALHDLKAIMEKLSSRGPSLILEAEKELIKRWRVAIPFPEPRPTQDAKLKPKFEKASAINVVGSYVSNVNLRSNKTTEIDMMVQMSDELFQPKDYQDHRYFYRRSYYLAWLAVGIRDSSESRYSIEFKNHHGNPLRPILVVRPSGDVSDSLSRWQINILPCISSKVFTDAKLLPSKSLVRLDDKAPQVEVGPTSLYNSSIQVDRQMTAYLKLIHSASSTCEDFKDAALLLRIWLKQRGFSSSIQSGGFGNFEVTALLAALISSGSLSPRYSTYQLFKATLQYLATKDALKSVVILGQTALRPESVPEVPLLFDGPRAHNLLFKMSTWSYKSLRAEARNTISMLGDNSSDQFDATFLLKQDTQHLKYDISLTLANSHLLDQRKDDYLTLMVYQRMYKILAQGLGDRAVEINLRSDPDGSWDLGSARPAWMTKGETTISIRLNPTNAGRTVDHGPSAEQKKEAAEFRKFWGEKAELRRFKDGSIMESLVWTPRNSDQDLVLDIINVIVSRHFGDSIAAALQQKGGNISKLIPHTGGLLAFQPAMDALKQLEDDVRSLEGLPLTIRQISAADEQARFASVHPPSATDPIDVVLQFESSTRWPNSLTAVQRTKAAFLLLISRLLTESNSNLHCRVGLENSEVQVLNQAFLEIQYPTIIFRLRLHHDLELSFLQSQLKSLSLTPPQRESTALALAAYKRTFINSPSHTSYITKLSTIHPTLSPTIRLLKQWFSSHHLTNHFPAPLIELLALQPFLHPHPHPIPSSPKTGFLRVLSFLSRWDWRTTPLLLPLSSPSSSSPSPSLTTSPTRFQAWRKLDPSLNRVVLFVAYECDAEGTAWTDVTQGGPGRVVAGRMTALARAAMEEVEKRDMDPGRLFSSGEGDFGFVLCLDVGVLGGGEGREGKKRKGKGGFKNLELPTREEGLEGFDPVEGYLGELQAVYGSAVVFFYGGKGSDKICGLWNPVTEKRGWKVGLGWSSMPVKEEGDVVVGLNKEAVLGEMARLGGELVKRVEVGGT</sequence>
<evidence type="ECO:0000259" key="9">
    <source>
        <dbReference type="Pfam" id="PF17405"/>
    </source>
</evidence>
<comment type="subcellular location">
    <subcellularLocation>
        <location evidence="1 5">Nucleus</location>
        <location evidence="1 5">Nucleolus</location>
    </subcellularLocation>
</comment>
<feature type="compositionally biased region" description="Low complexity" evidence="6">
    <location>
        <begin position="21"/>
        <end position="31"/>
    </location>
</feature>
<dbReference type="Pfam" id="PF17405">
    <property type="entry name" value="Nrap_D4"/>
    <property type="match status" value="1"/>
</dbReference>
<dbReference type="InterPro" id="IPR035367">
    <property type="entry name" value="Nrap_D2"/>
</dbReference>
<evidence type="ECO:0000256" key="3">
    <source>
        <dbReference type="ARBA" id="ARBA00022884"/>
    </source>
</evidence>
<feature type="compositionally biased region" description="Acidic residues" evidence="6">
    <location>
        <begin position="47"/>
        <end position="59"/>
    </location>
</feature>
<organism evidence="12 13">
    <name type="scientific">Elsinoe ampelina</name>
    <dbReference type="NCBI Taxonomy" id="302913"/>
    <lineage>
        <taxon>Eukaryota</taxon>
        <taxon>Fungi</taxon>
        <taxon>Dikarya</taxon>
        <taxon>Ascomycota</taxon>
        <taxon>Pezizomycotina</taxon>
        <taxon>Dothideomycetes</taxon>
        <taxon>Dothideomycetidae</taxon>
        <taxon>Myriangiales</taxon>
        <taxon>Elsinoaceae</taxon>
        <taxon>Elsinoe</taxon>
    </lineage>
</organism>
<feature type="domain" description="Nrap protein" evidence="7">
    <location>
        <begin position="234"/>
        <end position="373"/>
    </location>
</feature>
<dbReference type="EMBL" id="ML992514">
    <property type="protein sequence ID" value="KAF2220059.1"/>
    <property type="molecule type" value="Genomic_DNA"/>
</dbReference>
<dbReference type="Proteomes" id="UP000799538">
    <property type="component" value="Unassembled WGS sequence"/>
</dbReference>
<evidence type="ECO:0000259" key="11">
    <source>
        <dbReference type="Pfam" id="PF17407"/>
    </source>
</evidence>
<dbReference type="PANTHER" id="PTHR17972:SF0">
    <property type="entry name" value="NUCLEOLAR PROTEIN 6"/>
    <property type="match status" value="1"/>
</dbReference>
<evidence type="ECO:0000259" key="10">
    <source>
        <dbReference type="Pfam" id="PF17406"/>
    </source>
</evidence>
<dbReference type="GO" id="GO:0003723">
    <property type="term" value="F:RNA binding"/>
    <property type="evidence" value="ECO:0007669"/>
    <property type="project" value="UniProtKB-KW"/>
</dbReference>
<feature type="domain" description="Nrap protein" evidence="9">
    <location>
        <begin position="690"/>
        <end position="866"/>
    </location>
</feature>